<keyword evidence="5 7" id="KW-0472">Membrane</keyword>
<proteinExistence type="predicted"/>
<protein>
    <submittedName>
        <fullName evidence="8">Receptor-like protein 12</fullName>
    </submittedName>
</protein>
<evidence type="ECO:0000313" key="9">
    <source>
        <dbReference type="Proteomes" id="UP001151760"/>
    </source>
</evidence>
<dbReference type="InterPro" id="IPR046956">
    <property type="entry name" value="RLP23-like"/>
</dbReference>
<dbReference type="InterPro" id="IPR032675">
    <property type="entry name" value="LRR_dom_sf"/>
</dbReference>
<dbReference type="Proteomes" id="UP001151760">
    <property type="component" value="Unassembled WGS sequence"/>
</dbReference>
<dbReference type="Pfam" id="PF13855">
    <property type="entry name" value="LRR_8"/>
    <property type="match status" value="1"/>
</dbReference>
<dbReference type="Pfam" id="PF00560">
    <property type="entry name" value="LRR_1"/>
    <property type="match status" value="4"/>
</dbReference>
<name>A0ABQ5ABU6_9ASTR</name>
<accession>A0ABQ5ABU6</accession>
<reference evidence="8" key="2">
    <citation type="submission" date="2022-01" db="EMBL/GenBank/DDBJ databases">
        <authorList>
            <person name="Yamashiro T."/>
            <person name="Shiraishi A."/>
            <person name="Satake H."/>
            <person name="Nakayama K."/>
        </authorList>
    </citation>
    <scope>NUCLEOTIDE SEQUENCE</scope>
</reference>
<keyword evidence="4 7" id="KW-1133">Transmembrane helix</keyword>
<keyword evidence="9" id="KW-1185">Reference proteome</keyword>
<dbReference type="PANTHER" id="PTHR48061:SF51">
    <property type="entry name" value="RECEPTOR LIKE PROTEIN 30-LIKE"/>
    <property type="match status" value="1"/>
</dbReference>
<comment type="caution">
    <text evidence="8">The sequence shown here is derived from an EMBL/GenBank/DDBJ whole genome shotgun (WGS) entry which is preliminary data.</text>
</comment>
<evidence type="ECO:0000256" key="1">
    <source>
        <dbReference type="ARBA" id="ARBA00004479"/>
    </source>
</evidence>
<organism evidence="8 9">
    <name type="scientific">Tanacetum coccineum</name>
    <dbReference type="NCBI Taxonomy" id="301880"/>
    <lineage>
        <taxon>Eukaryota</taxon>
        <taxon>Viridiplantae</taxon>
        <taxon>Streptophyta</taxon>
        <taxon>Embryophyta</taxon>
        <taxon>Tracheophyta</taxon>
        <taxon>Spermatophyta</taxon>
        <taxon>Magnoliopsida</taxon>
        <taxon>eudicotyledons</taxon>
        <taxon>Gunneridae</taxon>
        <taxon>Pentapetalae</taxon>
        <taxon>asterids</taxon>
        <taxon>campanulids</taxon>
        <taxon>Asterales</taxon>
        <taxon>Asteraceae</taxon>
        <taxon>Asteroideae</taxon>
        <taxon>Anthemideae</taxon>
        <taxon>Anthemidinae</taxon>
        <taxon>Tanacetum</taxon>
    </lineage>
</organism>
<evidence type="ECO:0000313" key="8">
    <source>
        <dbReference type="EMBL" id="GJS99785.1"/>
    </source>
</evidence>
<gene>
    <name evidence="8" type="ORF">Tco_0820955</name>
</gene>
<sequence>MSFSCKSCGVFIYQETQILAALQSLVISKTNFSGGIPESIGNLDKLSRIELQQNNFAGPIPESMKRLTQPPMSFLELGQLSVLLLSSNNLSGVIETKDFQGLDNKIQGKIPNWIWEFGDGHLTSINLSHNELTDLEEPYTFRTLVVLDLHSNRLSGVIHVPPITAIYIDYSNNLLNLSLSEIHWRDFLFLTFFSVSNNLLAETIPKTICNAKTLYVVDLSNNRLTGRIPQCLIEFGYDLGVLNLASNRLNGQIEGTFPATCSLNTLDLHGNSLAGEIPRSVVNCTMLEVLNLRNNKIYDTYPCFLGTVTNLHVLVLRSNRLHGSVHCGRRQYNWSNLQILDIAHNDFNGVLPPEFFSQWGGVIPETIGQLKALYLLNVSHNEFMGSIPPSLGHLSHLESLDMSSNKITGEIPSVLTTLPFLSTLNLSYNQLKGRIPTGNQFQTFENNSYLGNKGLCGFPLNITCTSPILPVPKLAPKSQEAKKGYDWQSIFYGMGVGAGSLIVISVLYSLCKGNTCSPARQTNSSR</sequence>
<dbReference type="PROSITE" id="PS51450">
    <property type="entry name" value="LRR"/>
    <property type="match status" value="1"/>
</dbReference>
<evidence type="ECO:0000256" key="4">
    <source>
        <dbReference type="ARBA" id="ARBA00022989"/>
    </source>
</evidence>
<comment type="subcellular location">
    <subcellularLocation>
        <location evidence="1">Membrane</location>
        <topology evidence="1">Single-pass type I membrane protein</topology>
    </subcellularLocation>
</comment>
<reference evidence="8" key="1">
    <citation type="journal article" date="2022" name="Int. J. Mol. Sci.">
        <title>Draft Genome of Tanacetum Coccineum: Genomic Comparison of Closely Related Tanacetum-Family Plants.</title>
        <authorList>
            <person name="Yamashiro T."/>
            <person name="Shiraishi A."/>
            <person name="Nakayama K."/>
            <person name="Satake H."/>
        </authorList>
    </citation>
    <scope>NUCLEOTIDE SEQUENCE</scope>
</reference>
<dbReference type="SUPFAM" id="SSF52058">
    <property type="entry name" value="L domain-like"/>
    <property type="match status" value="2"/>
</dbReference>
<dbReference type="Gene3D" id="3.80.10.10">
    <property type="entry name" value="Ribonuclease Inhibitor"/>
    <property type="match status" value="2"/>
</dbReference>
<evidence type="ECO:0000256" key="6">
    <source>
        <dbReference type="ARBA" id="ARBA00023180"/>
    </source>
</evidence>
<feature type="transmembrane region" description="Helical" evidence="7">
    <location>
        <begin position="490"/>
        <end position="511"/>
    </location>
</feature>
<evidence type="ECO:0000256" key="7">
    <source>
        <dbReference type="SAM" id="Phobius"/>
    </source>
</evidence>
<dbReference type="PANTHER" id="PTHR48061">
    <property type="entry name" value="LEUCINE-RICH REPEAT RECEPTOR PROTEIN KINASE EMS1-LIKE-RELATED"/>
    <property type="match status" value="1"/>
</dbReference>
<dbReference type="Pfam" id="PF13516">
    <property type="entry name" value="LRR_6"/>
    <property type="match status" value="1"/>
</dbReference>
<keyword evidence="6" id="KW-0325">Glycoprotein</keyword>
<dbReference type="PRINTS" id="PR00019">
    <property type="entry name" value="LEURICHRPT"/>
</dbReference>
<keyword evidence="3" id="KW-0732">Signal</keyword>
<keyword evidence="2 7" id="KW-0812">Transmembrane</keyword>
<dbReference type="InterPro" id="IPR001611">
    <property type="entry name" value="Leu-rich_rpt"/>
</dbReference>
<dbReference type="EMBL" id="BQNB010012145">
    <property type="protein sequence ID" value="GJS99785.1"/>
    <property type="molecule type" value="Genomic_DNA"/>
</dbReference>
<evidence type="ECO:0000256" key="2">
    <source>
        <dbReference type="ARBA" id="ARBA00022692"/>
    </source>
</evidence>
<evidence type="ECO:0000256" key="5">
    <source>
        <dbReference type="ARBA" id="ARBA00023136"/>
    </source>
</evidence>
<evidence type="ECO:0000256" key="3">
    <source>
        <dbReference type="ARBA" id="ARBA00022729"/>
    </source>
</evidence>